<accession>A0A484G278</accession>
<reference evidence="2" key="2">
    <citation type="journal article" date="2019" name="Mol. Plant Microbe Interact.">
        <title>Genome sequence resources for four phytopathogenic fungi from the Colletotrichum orbiculare species complex.</title>
        <authorList>
            <person name="Gan P."/>
            <person name="Tsushima A."/>
            <person name="Narusaka M."/>
            <person name="Narusaka Y."/>
            <person name="Takano Y."/>
            <person name="Kubo Y."/>
            <person name="Shirasu K."/>
        </authorList>
    </citation>
    <scope>GENOME REANNOTATION</scope>
    <source>
        <strain evidence="2">104-T / ATCC 96160 / CBS 514.97 / LARS 414 / MAFF 240422</strain>
    </source>
</reference>
<dbReference type="AlphaFoldDB" id="A0A484G278"/>
<proteinExistence type="predicted"/>
<name>A0A484G278_COLOR</name>
<evidence type="ECO:0000313" key="1">
    <source>
        <dbReference type="EMBL" id="TDZ24313.1"/>
    </source>
</evidence>
<gene>
    <name evidence="1" type="ORF">Cob_v003200</name>
</gene>
<protein>
    <submittedName>
        <fullName evidence="1">Uncharacterized protein</fullName>
    </submittedName>
</protein>
<evidence type="ECO:0000313" key="2">
    <source>
        <dbReference type="Proteomes" id="UP000014480"/>
    </source>
</evidence>
<organism evidence="1 2">
    <name type="scientific">Colletotrichum orbiculare (strain 104-T / ATCC 96160 / CBS 514.97 / LARS 414 / MAFF 240422)</name>
    <name type="common">Cucumber anthracnose fungus</name>
    <name type="synonym">Colletotrichum lagenarium</name>
    <dbReference type="NCBI Taxonomy" id="1213857"/>
    <lineage>
        <taxon>Eukaryota</taxon>
        <taxon>Fungi</taxon>
        <taxon>Dikarya</taxon>
        <taxon>Ascomycota</taxon>
        <taxon>Pezizomycotina</taxon>
        <taxon>Sordariomycetes</taxon>
        <taxon>Hypocreomycetidae</taxon>
        <taxon>Glomerellales</taxon>
        <taxon>Glomerellaceae</taxon>
        <taxon>Colletotrichum</taxon>
        <taxon>Colletotrichum orbiculare species complex</taxon>
    </lineage>
</organism>
<comment type="caution">
    <text evidence="1">The sequence shown here is derived from an EMBL/GenBank/DDBJ whole genome shotgun (WGS) entry which is preliminary data.</text>
</comment>
<sequence>MSGIFRPSPTPFTNPRYIMFPRARPFVHRPWNTPSVRKDPDRWETTPAIKHWQSLPLGFARRRRACLGGSIAYLGNFAVRRRRFLPPYSFGLDQRVEKMV</sequence>
<dbReference type="EMBL" id="AMCV02000005">
    <property type="protein sequence ID" value="TDZ24313.1"/>
    <property type="molecule type" value="Genomic_DNA"/>
</dbReference>
<reference evidence="2" key="1">
    <citation type="journal article" date="2013" name="New Phytol.">
        <title>Comparative genomic and transcriptomic analyses reveal the hemibiotrophic stage shift of Colletotrichum fungi.</title>
        <authorList>
            <person name="Gan P."/>
            <person name="Ikeda K."/>
            <person name="Irieda H."/>
            <person name="Narusaka M."/>
            <person name="O'Connell R.J."/>
            <person name="Narusaka Y."/>
            <person name="Takano Y."/>
            <person name="Kubo Y."/>
            <person name="Shirasu K."/>
        </authorList>
    </citation>
    <scope>NUCLEOTIDE SEQUENCE [LARGE SCALE GENOMIC DNA]</scope>
    <source>
        <strain evidence="2">104-T / ATCC 96160 / CBS 514.97 / LARS 414 / MAFF 240422</strain>
    </source>
</reference>
<keyword evidence="2" id="KW-1185">Reference proteome</keyword>
<dbReference type="Proteomes" id="UP000014480">
    <property type="component" value="Unassembled WGS sequence"/>
</dbReference>